<feature type="domain" description="Aminotransferase class V" evidence="11">
    <location>
        <begin position="3"/>
        <end position="363"/>
    </location>
</feature>
<dbReference type="InterPro" id="IPR020578">
    <property type="entry name" value="Aminotrans_V_PyrdxlP_BS"/>
</dbReference>
<dbReference type="SUPFAM" id="SSF53383">
    <property type="entry name" value="PLP-dependent transferases"/>
    <property type="match status" value="1"/>
</dbReference>
<keyword evidence="5" id="KW-0479">Metal-binding</keyword>
<evidence type="ECO:0000256" key="10">
    <source>
        <dbReference type="RuleBase" id="RU004504"/>
    </source>
</evidence>
<dbReference type="InterPro" id="IPR015421">
    <property type="entry name" value="PyrdxlP-dep_Trfase_major"/>
</dbReference>
<evidence type="ECO:0000256" key="9">
    <source>
        <dbReference type="ARBA" id="ARBA00050776"/>
    </source>
</evidence>
<dbReference type="Pfam" id="PF00266">
    <property type="entry name" value="Aminotran_5"/>
    <property type="match status" value="1"/>
</dbReference>
<evidence type="ECO:0000256" key="2">
    <source>
        <dbReference type="ARBA" id="ARBA00006490"/>
    </source>
</evidence>
<evidence type="ECO:0000259" key="11">
    <source>
        <dbReference type="Pfam" id="PF00266"/>
    </source>
</evidence>
<dbReference type="InterPro" id="IPR000192">
    <property type="entry name" value="Aminotrans_V_dom"/>
</dbReference>
<dbReference type="PANTHER" id="PTHR11601">
    <property type="entry name" value="CYSTEINE DESULFURYLASE FAMILY MEMBER"/>
    <property type="match status" value="1"/>
</dbReference>
<evidence type="ECO:0000256" key="8">
    <source>
        <dbReference type="ARBA" id="ARBA00023014"/>
    </source>
</evidence>
<accession>A0ABY7VX46</accession>
<gene>
    <name evidence="12" type="ORF">PQO03_12575</name>
</gene>
<evidence type="ECO:0000256" key="5">
    <source>
        <dbReference type="ARBA" id="ARBA00022723"/>
    </source>
</evidence>
<dbReference type="InterPro" id="IPR016454">
    <property type="entry name" value="Cysteine_dSase"/>
</dbReference>
<dbReference type="InterPro" id="IPR015424">
    <property type="entry name" value="PyrdxlP-dep_Trfase"/>
</dbReference>
<evidence type="ECO:0000256" key="7">
    <source>
        <dbReference type="ARBA" id="ARBA00023004"/>
    </source>
</evidence>
<sequence>MMIYLDNNATSPLDPRVRERMKPFFEEEFGNAASNHAYGWKAKDAITWARGKVSSLLNVKIDEITFTSGATESNHMVIQGVVLHCLFRGEIDQCHIITSNVEHKCVLEAFERARQLGAQITILEANTEGGINVAQLEQALRPETRLVSLMYANNELGTINPIAGLSRLCRENSVLFHCDAAQAVGKMDLDLEFVDYLSLSAHKFYGPKGAGALYCCTRAKVKLETLMPGGGQENGLRSGTVNVAAVVGLGAAAEIAKNKSHRKEIAELTEKLLCGIRKACPQVQLNGAKENRLLGHLSLTFPNIDPDDLEMELDEIAYSNSSACSAGQNKGSYVLRAIGLSEKMALRSLRLGVGRFSTEKEIESAIRLFENL</sequence>
<reference evidence="12 13" key="1">
    <citation type="submission" date="2023-02" db="EMBL/GenBank/DDBJ databases">
        <title>Genome sequence of Lentisphaera profundi SAORIC-696.</title>
        <authorList>
            <person name="Kim e."/>
            <person name="Cho J.-C."/>
            <person name="Choi A."/>
            <person name="Kang I."/>
        </authorList>
    </citation>
    <scope>NUCLEOTIDE SEQUENCE [LARGE SCALE GENOMIC DNA]</scope>
    <source>
        <strain evidence="12 13">SAORIC-696</strain>
    </source>
</reference>
<evidence type="ECO:0000256" key="6">
    <source>
        <dbReference type="ARBA" id="ARBA00022898"/>
    </source>
</evidence>
<dbReference type="Proteomes" id="UP001214250">
    <property type="component" value="Chromosome 2"/>
</dbReference>
<evidence type="ECO:0000256" key="3">
    <source>
        <dbReference type="ARBA" id="ARBA00012239"/>
    </source>
</evidence>
<dbReference type="EC" id="2.8.1.7" evidence="3"/>
<evidence type="ECO:0000313" key="13">
    <source>
        <dbReference type="Proteomes" id="UP001214250"/>
    </source>
</evidence>
<dbReference type="Gene3D" id="3.40.640.10">
    <property type="entry name" value="Type I PLP-dependent aspartate aminotransferase-like (Major domain)"/>
    <property type="match status" value="1"/>
</dbReference>
<dbReference type="EMBL" id="CP117812">
    <property type="protein sequence ID" value="WDE98672.1"/>
    <property type="molecule type" value="Genomic_DNA"/>
</dbReference>
<comment type="cofactor">
    <cofactor evidence="1 10">
        <name>pyridoxal 5'-phosphate</name>
        <dbReference type="ChEBI" id="CHEBI:597326"/>
    </cofactor>
</comment>
<evidence type="ECO:0000313" key="12">
    <source>
        <dbReference type="EMBL" id="WDE98672.1"/>
    </source>
</evidence>
<keyword evidence="13" id="KW-1185">Reference proteome</keyword>
<keyword evidence="6" id="KW-0663">Pyridoxal phosphate</keyword>
<comment type="catalytic activity">
    <reaction evidence="9">
        <text>(sulfur carrier)-H + L-cysteine = (sulfur carrier)-SH + L-alanine</text>
        <dbReference type="Rhea" id="RHEA:43892"/>
        <dbReference type="Rhea" id="RHEA-COMP:14737"/>
        <dbReference type="Rhea" id="RHEA-COMP:14739"/>
        <dbReference type="ChEBI" id="CHEBI:29917"/>
        <dbReference type="ChEBI" id="CHEBI:35235"/>
        <dbReference type="ChEBI" id="CHEBI:57972"/>
        <dbReference type="ChEBI" id="CHEBI:64428"/>
        <dbReference type="EC" id="2.8.1.7"/>
    </reaction>
</comment>
<dbReference type="Gene3D" id="3.90.1150.10">
    <property type="entry name" value="Aspartate Aminotransferase, domain 1"/>
    <property type="match status" value="1"/>
</dbReference>
<dbReference type="RefSeq" id="WP_274153542.1">
    <property type="nucleotide sequence ID" value="NZ_CP117812.1"/>
</dbReference>
<evidence type="ECO:0000256" key="1">
    <source>
        <dbReference type="ARBA" id="ARBA00001933"/>
    </source>
</evidence>
<protein>
    <recommendedName>
        <fullName evidence="3">cysteine desulfurase</fullName>
        <ecNumber evidence="3">2.8.1.7</ecNumber>
    </recommendedName>
</protein>
<keyword evidence="8" id="KW-0411">Iron-sulfur</keyword>
<keyword evidence="4" id="KW-0808">Transferase</keyword>
<dbReference type="InterPro" id="IPR015422">
    <property type="entry name" value="PyrdxlP-dep_Trfase_small"/>
</dbReference>
<name>A0ABY7VX46_9BACT</name>
<proteinExistence type="inferred from homology"/>
<dbReference type="PROSITE" id="PS00595">
    <property type="entry name" value="AA_TRANSFER_CLASS_5"/>
    <property type="match status" value="1"/>
</dbReference>
<evidence type="ECO:0000256" key="4">
    <source>
        <dbReference type="ARBA" id="ARBA00022679"/>
    </source>
</evidence>
<comment type="similarity">
    <text evidence="2">Belongs to the class-V pyridoxal-phosphate-dependent aminotransferase family. NifS/IscS subfamily.</text>
</comment>
<dbReference type="PIRSF" id="PIRSF005572">
    <property type="entry name" value="NifS"/>
    <property type="match status" value="1"/>
</dbReference>
<organism evidence="12 13">
    <name type="scientific">Lentisphaera profundi</name>
    <dbReference type="NCBI Taxonomy" id="1658616"/>
    <lineage>
        <taxon>Bacteria</taxon>
        <taxon>Pseudomonadati</taxon>
        <taxon>Lentisphaerota</taxon>
        <taxon>Lentisphaeria</taxon>
        <taxon>Lentisphaerales</taxon>
        <taxon>Lentisphaeraceae</taxon>
        <taxon>Lentisphaera</taxon>
    </lineage>
</organism>
<keyword evidence="7" id="KW-0408">Iron</keyword>
<dbReference type="PANTHER" id="PTHR11601:SF34">
    <property type="entry name" value="CYSTEINE DESULFURASE"/>
    <property type="match status" value="1"/>
</dbReference>